<dbReference type="GO" id="GO:0017061">
    <property type="term" value="F:S-methyl-5-thioadenosine phosphorylase activity"/>
    <property type="evidence" value="ECO:0007669"/>
    <property type="project" value="UniProtKB-EC"/>
</dbReference>
<keyword evidence="5" id="KW-0378">Hydrolase</keyword>
<evidence type="ECO:0000256" key="3">
    <source>
        <dbReference type="ARBA" id="ARBA00022679"/>
    </source>
</evidence>
<dbReference type="STRING" id="1280954.HPO_12213"/>
<dbReference type="InterPro" id="IPR011324">
    <property type="entry name" value="Cytotoxic_necrot_fac-like_cat"/>
</dbReference>
<dbReference type="InterPro" id="IPR038371">
    <property type="entry name" value="Cu_polyphenol_OxRdtase_sf"/>
</dbReference>
<dbReference type="Gene3D" id="3.60.140.10">
    <property type="entry name" value="CNF1/YfiH-like putative cysteine hydrolases"/>
    <property type="match status" value="1"/>
</dbReference>
<evidence type="ECO:0000313" key="11">
    <source>
        <dbReference type="EMBL" id="KCZ98079.1"/>
    </source>
</evidence>
<dbReference type="CDD" id="cd16833">
    <property type="entry name" value="YfiH"/>
    <property type="match status" value="1"/>
</dbReference>
<comment type="caution">
    <text evidence="11">The sequence shown here is derived from an EMBL/GenBank/DDBJ whole genome shotgun (WGS) entry which is preliminary data.</text>
</comment>
<comment type="catalytic activity">
    <reaction evidence="9">
        <text>S-methyl-5'-thioadenosine + phosphate = 5-(methylsulfanyl)-alpha-D-ribose 1-phosphate + adenine</text>
        <dbReference type="Rhea" id="RHEA:11852"/>
        <dbReference type="ChEBI" id="CHEBI:16708"/>
        <dbReference type="ChEBI" id="CHEBI:17509"/>
        <dbReference type="ChEBI" id="CHEBI:43474"/>
        <dbReference type="ChEBI" id="CHEBI:58533"/>
        <dbReference type="EC" id="2.4.2.28"/>
    </reaction>
    <physiologicalReaction direction="left-to-right" evidence="9">
        <dbReference type="Rhea" id="RHEA:11853"/>
    </physiologicalReaction>
</comment>
<keyword evidence="4" id="KW-0479">Metal-binding</keyword>
<dbReference type="RefSeq" id="WP_035599108.1">
    <property type="nucleotide sequence ID" value="NZ_ARYM01000013.1"/>
</dbReference>
<gene>
    <name evidence="11" type="ORF">HPO_12213</name>
</gene>
<keyword evidence="12" id="KW-1185">Reference proteome</keyword>
<evidence type="ECO:0000256" key="1">
    <source>
        <dbReference type="ARBA" id="ARBA00000553"/>
    </source>
</evidence>
<dbReference type="EMBL" id="ARYM01000013">
    <property type="protein sequence ID" value="KCZ98079.1"/>
    <property type="molecule type" value="Genomic_DNA"/>
</dbReference>
<dbReference type="PANTHER" id="PTHR30616:SF2">
    <property type="entry name" value="PURINE NUCLEOSIDE PHOSPHORYLASE LACC1"/>
    <property type="match status" value="1"/>
</dbReference>
<dbReference type="OrthoDB" id="4279at2"/>
<dbReference type="GO" id="GO:0016787">
    <property type="term" value="F:hydrolase activity"/>
    <property type="evidence" value="ECO:0007669"/>
    <property type="project" value="UniProtKB-KW"/>
</dbReference>
<evidence type="ECO:0000313" key="12">
    <source>
        <dbReference type="Proteomes" id="UP000027100"/>
    </source>
</evidence>
<dbReference type="NCBIfam" id="TIGR00726">
    <property type="entry name" value="peptidoglycan editing factor PgeF"/>
    <property type="match status" value="1"/>
</dbReference>
<dbReference type="Pfam" id="PF02578">
    <property type="entry name" value="Cu-oxidase_4"/>
    <property type="match status" value="1"/>
</dbReference>
<dbReference type="SUPFAM" id="SSF64438">
    <property type="entry name" value="CNF1/YfiH-like putative cysteine hydrolases"/>
    <property type="match status" value="1"/>
</dbReference>
<dbReference type="GO" id="GO:0005507">
    <property type="term" value="F:copper ion binding"/>
    <property type="evidence" value="ECO:0007669"/>
    <property type="project" value="TreeGrafter"/>
</dbReference>
<comment type="catalytic activity">
    <reaction evidence="7">
        <text>adenosine + H2O + H(+) = inosine + NH4(+)</text>
        <dbReference type="Rhea" id="RHEA:24408"/>
        <dbReference type="ChEBI" id="CHEBI:15377"/>
        <dbReference type="ChEBI" id="CHEBI:15378"/>
        <dbReference type="ChEBI" id="CHEBI:16335"/>
        <dbReference type="ChEBI" id="CHEBI:17596"/>
        <dbReference type="ChEBI" id="CHEBI:28938"/>
        <dbReference type="EC" id="3.5.4.4"/>
    </reaction>
    <physiologicalReaction direction="left-to-right" evidence="7">
        <dbReference type="Rhea" id="RHEA:24409"/>
    </physiologicalReaction>
</comment>
<comment type="catalytic activity">
    <reaction evidence="8">
        <text>adenosine + phosphate = alpha-D-ribose 1-phosphate + adenine</text>
        <dbReference type="Rhea" id="RHEA:27642"/>
        <dbReference type="ChEBI" id="CHEBI:16335"/>
        <dbReference type="ChEBI" id="CHEBI:16708"/>
        <dbReference type="ChEBI" id="CHEBI:43474"/>
        <dbReference type="ChEBI" id="CHEBI:57720"/>
        <dbReference type="EC" id="2.4.2.1"/>
    </reaction>
    <physiologicalReaction direction="left-to-right" evidence="8">
        <dbReference type="Rhea" id="RHEA:27643"/>
    </physiologicalReaction>
</comment>
<evidence type="ECO:0000256" key="5">
    <source>
        <dbReference type="ARBA" id="ARBA00022801"/>
    </source>
</evidence>
<sequence>MSTPLTPAPLLSGISGLSHGFFGRRGGVSGGIYDSLNSGEGSGDDPRNIAENRARIGAAIGAKWLLSCYQVHSPDVVRVTAPWDERPKADAMVTDRPGLGLCILSADCTPVLFADPDAGIIGAAHAGWKGAIAGVLLRTLEEMEALGARRERIRAAIGPTIQQASYEVGPEFRDQFLSQDSASEDLFIPGKGDRFHFDLPGFCQRQLTSAGAGEVFNLGHDTCAMEEMYFSNRRRNLRGEPDYGRNASAIVLLP</sequence>
<proteinExistence type="inferred from homology"/>
<protein>
    <recommendedName>
        <fullName evidence="10">Purine nucleoside phosphorylase</fullName>
    </recommendedName>
</protein>
<evidence type="ECO:0000256" key="8">
    <source>
        <dbReference type="ARBA" id="ARBA00048968"/>
    </source>
</evidence>
<organism evidence="11 12">
    <name type="scientific">Hyphomonas polymorpha PS728</name>
    <dbReference type="NCBI Taxonomy" id="1280954"/>
    <lineage>
        <taxon>Bacteria</taxon>
        <taxon>Pseudomonadati</taxon>
        <taxon>Pseudomonadota</taxon>
        <taxon>Alphaproteobacteria</taxon>
        <taxon>Hyphomonadales</taxon>
        <taxon>Hyphomonadaceae</taxon>
        <taxon>Hyphomonas</taxon>
    </lineage>
</organism>
<evidence type="ECO:0000256" key="2">
    <source>
        <dbReference type="ARBA" id="ARBA00007353"/>
    </source>
</evidence>
<dbReference type="PATRIC" id="fig|1280954.3.peg.2471"/>
<keyword evidence="6" id="KW-0862">Zinc</keyword>
<dbReference type="AlphaFoldDB" id="A0A062VF30"/>
<evidence type="ECO:0000256" key="4">
    <source>
        <dbReference type="ARBA" id="ARBA00022723"/>
    </source>
</evidence>
<evidence type="ECO:0000256" key="7">
    <source>
        <dbReference type="ARBA" id="ARBA00047989"/>
    </source>
</evidence>
<dbReference type="eggNOG" id="COG1496">
    <property type="taxonomic scope" value="Bacteria"/>
</dbReference>
<comment type="catalytic activity">
    <reaction evidence="1">
        <text>inosine + phosphate = alpha-D-ribose 1-phosphate + hypoxanthine</text>
        <dbReference type="Rhea" id="RHEA:27646"/>
        <dbReference type="ChEBI" id="CHEBI:17368"/>
        <dbReference type="ChEBI" id="CHEBI:17596"/>
        <dbReference type="ChEBI" id="CHEBI:43474"/>
        <dbReference type="ChEBI" id="CHEBI:57720"/>
        <dbReference type="EC" id="2.4.2.1"/>
    </reaction>
    <physiologicalReaction direction="left-to-right" evidence="1">
        <dbReference type="Rhea" id="RHEA:27647"/>
    </physiologicalReaction>
</comment>
<dbReference type="PANTHER" id="PTHR30616">
    <property type="entry name" value="UNCHARACTERIZED PROTEIN YFIH"/>
    <property type="match status" value="1"/>
</dbReference>
<evidence type="ECO:0000256" key="6">
    <source>
        <dbReference type="ARBA" id="ARBA00022833"/>
    </source>
</evidence>
<evidence type="ECO:0000256" key="9">
    <source>
        <dbReference type="ARBA" id="ARBA00049893"/>
    </source>
</evidence>
<reference evidence="11 12" key="1">
    <citation type="journal article" date="2014" name="Antonie Van Leeuwenhoek">
        <title>Hyphomonas beringensis sp. nov. and Hyphomonas chukchiensis sp. nov., isolated from surface seawater of the Bering Sea and Chukchi Sea.</title>
        <authorList>
            <person name="Li C."/>
            <person name="Lai Q."/>
            <person name="Li G."/>
            <person name="Dong C."/>
            <person name="Wang J."/>
            <person name="Liao Y."/>
            <person name="Shao Z."/>
        </authorList>
    </citation>
    <scope>NUCLEOTIDE SEQUENCE [LARGE SCALE GENOMIC DNA]</scope>
    <source>
        <strain evidence="11 12">PS728</strain>
    </source>
</reference>
<evidence type="ECO:0000256" key="10">
    <source>
        <dbReference type="RuleBase" id="RU361274"/>
    </source>
</evidence>
<dbReference type="InterPro" id="IPR003730">
    <property type="entry name" value="Cu_polyphenol_OxRdtase"/>
</dbReference>
<keyword evidence="3" id="KW-0808">Transferase</keyword>
<comment type="similarity">
    <text evidence="2 10">Belongs to the purine nucleoside phosphorylase YfiH/LACC1 family.</text>
</comment>
<name>A0A062VF30_9PROT</name>
<dbReference type="Proteomes" id="UP000027100">
    <property type="component" value="Unassembled WGS sequence"/>
</dbReference>
<accession>A0A062VF30</accession>